<reference evidence="4" key="2">
    <citation type="submission" date="2021-04" db="EMBL/GenBank/DDBJ databases">
        <authorList>
            <person name="Gilroy R."/>
        </authorList>
    </citation>
    <scope>NUCLEOTIDE SEQUENCE</scope>
    <source>
        <strain evidence="4">ChiGjej4B4-18154</strain>
    </source>
</reference>
<dbReference type="EMBL" id="DXBV01000038">
    <property type="protein sequence ID" value="HIZ30443.1"/>
    <property type="molecule type" value="Genomic_DNA"/>
</dbReference>
<comment type="caution">
    <text evidence="4">The sequence shown here is derived from an EMBL/GenBank/DDBJ whole genome shotgun (WGS) entry which is preliminary data.</text>
</comment>
<dbReference type="GO" id="GO:0016757">
    <property type="term" value="F:glycosyltransferase activity"/>
    <property type="evidence" value="ECO:0007669"/>
    <property type="project" value="UniProtKB-KW"/>
</dbReference>
<evidence type="ECO:0000259" key="3">
    <source>
        <dbReference type="Pfam" id="PF00535"/>
    </source>
</evidence>
<evidence type="ECO:0000256" key="1">
    <source>
        <dbReference type="ARBA" id="ARBA00022676"/>
    </source>
</evidence>
<accession>A0A9D2IYY7</accession>
<protein>
    <submittedName>
        <fullName evidence="4">Glycosyltransferase family 2 protein</fullName>
    </submittedName>
</protein>
<proteinExistence type="predicted"/>
<keyword evidence="2" id="KW-0808">Transferase</keyword>
<dbReference type="Pfam" id="PF00535">
    <property type="entry name" value="Glycos_transf_2"/>
    <property type="match status" value="1"/>
</dbReference>
<organism evidence="4 5">
    <name type="scientific">Candidatus Allofournierella merdipullorum</name>
    <dbReference type="NCBI Taxonomy" id="2838595"/>
    <lineage>
        <taxon>Bacteria</taxon>
        <taxon>Bacillati</taxon>
        <taxon>Bacillota</taxon>
        <taxon>Clostridia</taxon>
        <taxon>Eubacteriales</taxon>
        <taxon>Oscillospiraceae</taxon>
        <taxon>Allofournierella</taxon>
    </lineage>
</organism>
<dbReference type="InterPro" id="IPR029044">
    <property type="entry name" value="Nucleotide-diphossugar_trans"/>
</dbReference>
<dbReference type="CDD" id="cd00761">
    <property type="entry name" value="Glyco_tranf_GTA_type"/>
    <property type="match status" value="1"/>
</dbReference>
<sequence>MENHAPLVSIIVPVYNYKAYLCRCLDSIAAQTLADWECLVVDDGSSDGSAAVCDEYAAKDPRFVVIHKENGGVSSARNAGLESARGEFLMFCDQDDAIDPHSMEYALEMQRQAPDAMVMWGFTRNEEEFLEACRASLSYRRLRYLDVFWHNDLFHTIWNRLYSMETVRHAGLRFDVTLGWKGRLGEDVDFNQKYIRARFPEGDFPLLYAEQPRYFYFPDNTAAVTENLEKQTPQALPLPKAGYPASLLQECAHILSAVPAEDQARHAHSLCLHYLRCFAFGVWSARQLGETLPKGFFRRPEVRRLLDLAKAQRAFSVYYLPFRLGLAGAVARLYAWDESHNINYWRVYELQYRLFFRGWEK</sequence>
<evidence type="ECO:0000313" key="5">
    <source>
        <dbReference type="Proteomes" id="UP000824035"/>
    </source>
</evidence>
<evidence type="ECO:0000313" key="4">
    <source>
        <dbReference type="EMBL" id="HIZ30443.1"/>
    </source>
</evidence>
<dbReference type="Gene3D" id="3.90.550.10">
    <property type="entry name" value="Spore Coat Polysaccharide Biosynthesis Protein SpsA, Chain A"/>
    <property type="match status" value="1"/>
</dbReference>
<dbReference type="SUPFAM" id="SSF53448">
    <property type="entry name" value="Nucleotide-diphospho-sugar transferases"/>
    <property type="match status" value="1"/>
</dbReference>
<gene>
    <name evidence="4" type="ORF">H9813_04300</name>
</gene>
<dbReference type="InterPro" id="IPR001173">
    <property type="entry name" value="Glyco_trans_2-like"/>
</dbReference>
<dbReference type="AlphaFoldDB" id="A0A9D2IYY7"/>
<keyword evidence="1" id="KW-0328">Glycosyltransferase</keyword>
<dbReference type="PANTHER" id="PTHR22916">
    <property type="entry name" value="GLYCOSYLTRANSFERASE"/>
    <property type="match status" value="1"/>
</dbReference>
<reference evidence="4" key="1">
    <citation type="journal article" date="2021" name="PeerJ">
        <title>Extensive microbial diversity within the chicken gut microbiome revealed by metagenomics and culture.</title>
        <authorList>
            <person name="Gilroy R."/>
            <person name="Ravi A."/>
            <person name="Getino M."/>
            <person name="Pursley I."/>
            <person name="Horton D.L."/>
            <person name="Alikhan N.F."/>
            <person name="Baker D."/>
            <person name="Gharbi K."/>
            <person name="Hall N."/>
            <person name="Watson M."/>
            <person name="Adriaenssens E.M."/>
            <person name="Foster-Nyarko E."/>
            <person name="Jarju S."/>
            <person name="Secka A."/>
            <person name="Antonio M."/>
            <person name="Oren A."/>
            <person name="Chaudhuri R.R."/>
            <person name="La Ragione R."/>
            <person name="Hildebrand F."/>
            <person name="Pallen M.J."/>
        </authorList>
    </citation>
    <scope>NUCLEOTIDE SEQUENCE</scope>
    <source>
        <strain evidence="4">ChiGjej4B4-18154</strain>
    </source>
</reference>
<feature type="domain" description="Glycosyltransferase 2-like" evidence="3">
    <location>
        <begin position="9"/>
        <end position="151"/>
    </location>
</feature>
<dbReference type="Proteomes" id="UP000824035">
    <property type="component" value="Unassembled WGS sequence"/>
</dbReference>
<name>A0A9D2IYY7_9FIRM</name>
<evidence type="ECO:0000256" key="2">
    <source>
        <dbReference type="ARBA" id="ARBA00022679"/>
    </source>
</evidence>
<dbReference type="PANTHER" id="PTHR22916:SF51">
    <property type="entry name" value="GLYCOSYLTRANSFERASE EPSH-RELATED"/>
    <property type="match status" value="1"/>
</dbReference>